<evidence type="ECO:0000313" key="1">
    <source>
        <dbReference type="EMBL" id="KAK1402142.1"/>
    </source>
</evidence>
<keyword evidence="2" id="KW-1185">Reference proteome</keyword>
<protein>
    <submittedName>
        <fullName evidence="1">Uncharacterized protein</fullName>
    </submittedName>
</protein>
<sequence>MASFRDRLVVGTDKGETKVSGKSKRKRRRSYITGFLQNQFRVESIGLNDREKQNEIRIWPKKKQRYGYQDRSPSIKILLSKSLRKNEVLKRVNLFLASTKDFFSPVELSTKKAMRERILLSKRLPCALAPLIVEGSATPDAKK</sequence>
<evidence type="ECO:0000313" key="2">
    <source>
        <dbReference type="Proteomes" id="UP001237642"/>
    </source>
</evidence>
<accession>A0AAD8JD41</accession>
<dbReference type="Proteomes" id="UP001237642">
    <property type="component" value="Unassembled WGS sequence"/>
</dbReference>
<name>A0AAD8JD41_9APIA</name>
<reference evidence="1" key="1">
    <citation type="submission" date="2023-02" db="EMBL/GenBank/DDBJ databases">
        <title>Genome of toxic invasive species Heracleum sosnowskyi carries increased number of genes despite the absence of recent whole-genome duplications.</title>
        <authorList>
            <person name="Schelkunov M."/>
            <person name="Shtratnikova V."/>
            <person name="Makarenko M."/>
            <person name="Klepikova A."/>
            <person name="Omelchenko D."/>
            <person name="Novikova G."/>
            <person name="Obukhova E."/>
            <person name="Bogdanov V."/>
            <person name="Penin A."/>
            <person name="Logacheva M."/>
        </authorList>
    </citation>
    <scope>NUCLEOTIDE SEQUENCE</scope>
    <source>
        <strain evidence="1">Hsosn_3</strain>
        <tissue evidence="1">Leaf</tissue>
    </source>
</reference>
<dbReference type="AlphaFoldDB" id="A0AAD8JD41"/>
<proteinExistence type="predicted"/>
<gene>
    <name evidence="1" type="ORF">POM88_001747</name>
</gene>
<dbReference type="EMBL" id="JAUIZM010000001">
    <property type="protein sequence ID" value="KAK1402142.1"/>
    <property type="molecule type" value="Genomic_DNA"/>
</dbReference>
<reference evidence="1" key="2">
    <citation type="submission" date="2023-05" db="EMBL/GenBank/DDBJ databases">
        <authorList>
            <person name="Schelkunov M.I."/>
        </authorList>
    </citation>
    <scope>NUCLEOTIDE SEQUENCE</scope>
    <source>
        <strain evidence="1">Hsosn_3</strain>
        <tissue evidence="1">Leaf</tissue>
    </source>
</reference>
<dbReference type="PANTHER" id="PTHR35928:SF2">
    <property type="entry name" value="SMALL RIBOSOMAL SUBUNIT PROTEIN US3M"/>
    <property type="match status" value="1"/>
</dbReference>
<dbReference type="InterPro" id="IPR044954">
    <property type="entry name" value="Ribosomal_uS3m_plant"/>
</dbReference>
<organism evidence="1 2">
    <name type="scientific">Heracleum sosnowskyi</name>
    <dbReference type="NCBI Taxonomy" id="360622"/>
    <lineage>
        <taxon>Eukaryota</taxon>
        <taxon>Viridiplantae</taxon>
        <taxon>Streptophyta</taxon>
        <taxon>Embryophyta</taxon>
        <taxon>Tracheophyta</taxon>
        <taxon>Spermatophyta</taxon>
        <taxon>Magnoliopsida</taxon>
        <taxon>eudicotyledons</taxon>
        <taxon>Gunneridae</taxon>
        <taxon>Pentapetalae</taxon>
        <taxon>asterids</taxon>
        <taxon>campanulids</taxon>
        <taxon>Apiales</taxon>
        <taxon>Apiaceae</taxon>
        <taxon>Apioideae</taxon>
        <taxon>apioid superclade</taxon>
        <taxon>Tordylieae</taxon>
        <taxon>Tordyliinae</taxon>
        <taxon>Heracleum</taxon>
    </lineage>
</organism>
<comment type="caution">
    <text evidence="1">The sequence shown here is derived from an EMBL/GenBank/DDBJ whole genome shotgun (WGS) entry which is preliminary data.</text>
</comment>
<dbReference type="PANTHER" id="PTHR35928">
    <property type="entry name" value="RIBOSOMAL PROTEIN S3, MITOCHONDRIAL"/>
    <property type="match status" value="1"/>
</dbReference>